<evidence type="ECO:0000259" key="4">
    <source>
        <dbReference type="Pfam" id="PF05193"/>
    </source>
</evidence>
<dbReference type="Pfam" id="PF00675">
    <property type="entry name" value="Peptidase_M16"/>
    <property type="match status" value="1"/>
</dbReference>
<dbReference type="PANTHER" id="PTHR11851:SF49">
    <property type="entry name" value="MITOCHONDRIAL-PROCESSING PEPTIDASE SUBUNIT ALPHA"/>
    <property type="match status" value="1"/>
</dbReference>
<protein>
    <recommendedName>
        <fullName evidence="7">Peptidase M16</fullName>
    </recommendedName>
</protein>
<dbReference type="GO" id="GO:0046872">
    <property type="term" value="F:metal ion binding"/>
    <property type="evidence" value="ECO:0007669"/>
    <property type="project" value="InterPro"/>
</dbReference>
<evidence type="ECO:0000313" key="6">
    <source>
        <dbReference type="Proteomes" id="UP000317778"/>
    </source>
</evidence>
<dbReference type="InterPro" id="IPR007863">
    <property type="entry name" value="Peptidase_M16_C"/>
</dbReference>
<dbReference type="PANTHER" id="PTHR11851">
    <property type="entry name" value="METALLOPROTEASE"/>
    <property type="match status" value="1"/>
</dbReference>
<dbReference type="InterPro" id="IPR050361">
    <property type="entry name" value="MPP/UQCRC_Complex"/>
</dbReference>
<dbReference type="AlphaFoldDB" id="A0A532UVS1"/>
<gene>
    <name evidence="5" type="ORF">CEE36_10460</name>
</gene>
<dbReference type="Pfam" id="PF05193">
    <property type="entry name" value="Peptidase_M16_C"/>
    <property type="match status" value="1"/>
</dbReference>
<dbReference type="SUPFAM" id="SSF63411">
    <property type="entry name" value="LuxS/MPP-like metallohydrolase"/>
    <property type="match status" value="2"/>
</dbReference>
<comment type="similarity">
    <text evidence="1 2">Belongs to the peptidase M16 family.</text>
</comment>
<reference evidence="5 6" key="1">
    <citation type="submission" date="2017-06" db="EMBL/GenBank/DDBJ databases">
        <title>Novel microbial phyla capable of carbon fixation and sulfur reduction in deep-sea sediments.</title>
        <authorList>
            <person name="Huang J."/>
            <person name="Baker B."/>
            <person name="Wang Y."/>
        </authorList>
    </citation>
    <scope>NUCLEOTIDE SEQUENCE [LARGE SCALE GENOMIC DNA]</scope>
    <source>
        <strain evidence="5">B3_TA06</strain>
    </source>
</reference>
<feature type="domain" description="Peptidase M16 N-terminal" evidence="3">
    <location>
        <begin position="16"/>
        <end position="162"/>
    </location>
</feature>
<dbReference type="GO" id="GO:0006508">
    <property type="term" value="P:proteolysis"/>
    <property type="evidence" value="ECO:0007669"/>
    <property type="project" value="InterPro"/>
</dbReference>
<evidence type="ECO:0000256" key="1">
    <source>
        <dbReference type="ARBA" id="ARBA00007261"/>
    </source>
</evidence>
<feature type="domain" description="Peptidase M16 C-terminal" evidence="4">
    <location>
        <begin position="170"/>
        <end position="342"/>
    </location>
</feature>
<dbReference type="Gene3D" id="3.30.830.10">
    <property type="entry name" value="Metalloenzyme, LuxS/M16 peptidase-like"/>
    <property type="match status" value="2"/>
</dbReference>
<dbReference type="GO" id="GO:0004222">
    <property type="term" value="F:metalloendopeptidase activity"/>
    <property type="evidence" value="ECO:0007669"/>
    <property type="project" value="InterPro"/>
</dbReference>
<accession>A0A532UVS1</accession>
<dbReference type="InterPro" id="IPR001431">
    <property type="entry name" value="Pept_M16_Zn_BS"/>
</dbReference>
<dbReference type="Proteomes" id="UP000317778">
    <property type="component" value="Unassembled WGS sequence"/>
</dbReference>
<organism evidence="5 6">
    <name type="scientific">candidate division TA06 bacterium B3_TA06</name>
    <dbReference type="NCBI Taxonomy" id="2012487"/>
    <lineage>
        <taxon>Bacteria</taxon>
        <taxon>Bacteria division TA06</taxon>
    </lineage>
</organism>
<dbReference type="InterPro" id="IPR011249">
    <property type="entry name" value="Metalloenz_LuxS/M16"/>
</dbReference>
<sequence length="422" mass="47241">MTSEGIRESLTQSGLRVVTERIPGFHSVALGIFFRQGSRDEDVKTNGASHLIEHMLFKGTSKRSSKEILADIERLGGISDGFTAKEITGITIRCLADSMKPLVALLLEMLGSSTFEAKELRKEKRVIYEEMRSAEEDPQDTVFDRFFEACFAPHTLGYPVIGRRKALSGIGRERLIEVYRKKYTLADSILVAVGNVKEEELIGLLPRRMKLVSGERKVRAQPVENSAPISMVHTRKDLSQVHAVMGTQTVGTNSDERFPLALLATLLGGGMSSRLFSLLREDKGLVYTVSSFLELFEDCGVAGFYFITEKSKLGKVFRAIEQEVSRLKKKGLRAGELDTAKTLTKSSLLLSMESLSHRMARLGHWKLSAQRFRTIPQTLAAFEKVTEDEVLDVARKFFDSKVFHTSFVGPITERDTNPLTRR</sequence>
<evidence type="ECO:0000313" key="5">
    <source>
        <dbReference type="EMBL" id="TKJ38992.1"/>
    </source>
</evidence>
<dbReference type="InterPro" id="IPR011765">
    <property type="entry name" value="Pept_M16_N"/>
</dbReference>
<evidence type="ECO:0000256" key="2">
    <source>
        <dbReference type="RuleBase" id="RU004447"/>
    </source>
</evidence>
<comment type="caution">
    <text evidence="5">The sequence shown here is derived from an EMBL/GenBank/DDBJ whole genome shotgun (WGS) entry which is preliminary data.</text>
</comment>
<dbReference type="EMBL" id="NJBO01000025">
    <property type="protein sequence ID" value="TKJ38992.1"/>
    <property type="molecule type" value="Genomic_DNA"/>
</dbReference>
<evidence type="ECO:0000259" key="3">
    <source>
        <dbReference type="Pfam" id="PF00675"/>
    </source>
</evidence>
<evidence type="ECO:0008006" key="7">
    <source>
        <dbReference type="Google" id="ProtNLM"/>
    </source>
</evidence>
<dbReference type="PROSITE" id="PS00143">
    <property type="entry name" value="INSULINASE"/>
    <property type="match status" value="1"/>
</dbReference>
<name>A0A532UVS1_UNCT6</name>
<proteinExistence type="inferred from homology"/>